<evidence type="ECO:0000256" key="8">
    <source>
        <dbReference type="ARBA" id="ARBA00022737"/>
    </source>
</evidence>
<dbReference type="InterPro" id="IPR008972">
    <property type="entry name" value="Cupredoxin"/>
</dbReference>
<organism evidence="16 17">
    <name type="scientific">Phototrophicus methaneseepsis</name>
    <dbReference type="NCBI Taxonomy" id="2710758"/>
    <lineage>
        <taxon>Bacteria</taxon>
        <taxon>Bacillati</taxon>
        <taxon>Chloroflexota</taxon>
        <taxon>Candidatus Thermofontia</taxon>
        <taxon>Phototrophicales</taxon>
        <taxon>Phototrophicaceae</taxon>
        <taxon>Phototrophicus</taxon>
    </lineage>
</organism>
<evidence type="ECO:0000256" key="4">
    <source>
        <dbReference type="ARBA" id="ARBA00011233"/>
    </source>
</evidence>
<evidence type="ECO:0000313" key="16">
    <source>
        <dbReference type="EMBL" id="QPC83708.1"/>
    </source>
</evidence>
<feature type="binding site" description="type 1 copper site" evidence="12">
    <location>
        <position position="339"/>
    </location>
    <ligand>
        <name>Cu cation</name>
        <dbReference type="ChEBI" id="CHEBI:23378"/>
        <label>1</label>
    </ligand>
</feature>
<evidence type="ECO:0000259" key="15">
    <source>
        <dbReference type="Pfam" id="PF07732"/>
    </source>
</evidence>
<evidence type="ECO:0000256" key="11">
    <source>
        <dbReference type="ARBA" id="ARBA00049340"/>
    </source>
</evidence>
<evidence type="ECO:0000256" key="3">
    <source>
        <dbReference type="ARBA" id="ARBA00010609"/>
    </source>
</evidence>
<comment type="subunit">
    <text evidence="4">Homotrimer.</text>
</comment>
<dbReference type="PANTHER" id="PTHR11709">
    <property type="entry name" value="MULTI-COPPER OXIDASE"/>
    <property type="match status" value="1"/>
</dbReference>
<gene>
    <name evidence="16" type="primary">nirK</name>
    <name evidence="16" type="ORF">G4Y79_04815</name>
</gene>
<dbReference type="CDD" id="cd11020">
    <property type="entry name" value="CuRO_1_CuNIR"/>
    <property type="match status" value="1"/>
</dbReference>
<feature type="binding site" description="type 1 copper site" evidence="12">
    <location>
        <position position="298"/>
    </location>
    <ligand>
        <name>Cu cation</name>
        <dbReference type="ChEBI" id="CHEBI:23378"/>
        <label>1</label>
    </ligand>
</feature>
<keyword evidence="7 12" id="KW-0479">Metal-binding</keyword>
<dbReference type="AlphaFoldDB" id="A0A7S8EBH1"/>
<dbReference type="InterPro" id="IPR011707">
    <property type="entry name" value="Cu-oxidase-like_N"/>
</dbReference>
<dbReference type="RefSeq" id="WP_195171772.1">
    <property type="nucleotide sequence ID" value="NZ_CP062983.1"/>
</dbReference>
<reference evidence="16 17" key="1">
    <citation type="submission" date="2020-02" db="EMBL/GenBank/DDBJ databases">
        <authorList>
            <person name="Zheng R.K."/>
            <person name="Sun C.M."/>
        </authorList>
    </citation>
    <scope>NUCLEOTIDE SEQUENCE [LARGE SCALE GENOMIC DNA]</scope>
    <source>
        <strain evidence="17">rifampicinis</strain>
    </source>
</reference>
<keyword evidence="17" id="KW-1185">Reference proteome</keyword>
<dbReference type="InterPro" id="IPR001287">
    <property type="entry name" value="NO2-reductase_Cu"/>
</dbReference>
<feature type="binding site" description="type 1 copper site" evidence="12">
    <location>
        <position position="496"/>
    </location>
    <ligand>
        <name>Cu cation</name>
        <dbReference type="ChEBI" id="CHEBI:23378"/>
        <label>1</label>
    </ligand>
</feature>
<dbReference type="Pfam" id="PF07731">
    <property type="entry name" value="Cu-oxidase_2"/>
    <property type="match status" value="1"/>
</dbReference>
<evidence type="ECO:0000259" key="14">
    <source>
        <dbReference type="Pfam" id="PF07731"/>
    </source>
</evidence>
<keyword evidence="8" id="KW-0677">Repeat</keyword>
<dbReference type="SUPFAM" id="SSF49503">
    <property type="entry name" value="Cupredoxins"/>
    <property type="match status" value="3"/>
</dbReference>
<name>A0A7S8EBH1_9CHLR</name>
<evidence type="ECO:0000256" key="1">
    <source>
        <dbReference type="ARBA" id="ARBA00001960"/>
    </source>
</evidence>
<dbReference type="InterPro" id="IPR045087">
    <property type="entry name" value="Cu-oxidase_fam"/>
</dbReference>
<feature type="domain" description="Plastocyanin-like" evidence="15">
    <location>
        <begin position="255"/>
        <end position="360"/>
    </location>
</feature>
<protein>
    <recommendedName>
        <fullName evidence="6">Copper-containing nitrite reductase</fullName>
        <ecNumber evidence="5">1.7.2.1</ecNumber>
    </recommendedName>
</protein>
<dbReference type="Proteomes" id="UP000594468">
    <property type="component" value="Chromosome"/>
</dbReference>
<dbReference type="PROSITE" id="PS00079">
    <property type="entry name" value="MULTICOPPER_OXIDASE1"/>
    <property type="match status" value="1"/>
</dbReference>
<feature type="binding site" description="type 1 copper site" evidence="12">
    <location>
        <position position="338"/>
    </location>
    <ligand>
        <name>Cu cation</name>
        <dbReference type="ChEBI" id="CHEBI:23378"/>
        <label>1</label>
    </ligand>
</feature>
<evidence type="ECO:0000256" key="2">
    <source>
        <dbReference type="ARBA" id="ARBA00001973"/>
    </source>
</evidence>
<feature type="binding site" description="type 1 copper site" evidence="12">
    <location>
        <position position="352"/>
    </location>
    <ligand>
        <name>Cu cation</name>
        <dbReference type="ChEBI" id="CHEBI:23378"/>
        <label>1</label>
    </ligand>
</feature>
<keyword evidence="10 12" id="KW-0186">Copper</keyword>
<proteinExistence type="inferred from homology"/>
<dbReference type="EC" id="1.7.2.1" evidence="5"/>
<dbReference type="FunFam" id="2.60.40.420:FF:000093">
    <property type="entry name" value="Copper-containing nitrite reductase"/>
    <property type="match status" value="1"/>
</dbReference>
<evidence type="ECO:0000256" key="5">
    <source>
        <dbReference type="ARBA" id="ARBA00011882"/>
    </source>
</evidence>
<dbReference type="CDD" id="cd04208">
    <property type="entry name" value="CuRO_2_CuNIR"/>
    <property type="match status" value="1"/>
</dbReference>
<keyword evidence="9 16" id="KW-0560">Oxidoreductase</keyword>
<dbReference type="InterPro" id="IPR011706">
    <property type="entry name" value="Cu-oxidase_C"/>
</dbReference>
<feature type="domain" description="Plastocyanin-like" evidence="14">
    <location>
        <begin position="413"/>
        <end position="510"/>
    </location>
</feature>
<comment type="cofactor">
    <cofactor evidence="2 12">
        <name>Cu(2+)</name>
        <dbReference type="ChEBI" id="CHEBI:29036"/>
    </cofactor>
</comment>
<evidence type="ECO:0000256" key="6">
    <source>
        <dbReference type="ARBA" id="ARBA00017290"/>
    </source>
</evidence>
<dbReference type="Pfam" id="PF07732">
    <property type="entry name" value="Cu-oxidase_3"/>
    <property type="match status" value="1"/>
</dbReference>
<evidence type="ECO:0000313" key="17">
    <source>
        <dbReference type="Proteomes" id="UP000594468"/>
    </source>
</evidence>
<dbReference type="PRINTS" id="PR00695">
    <property type="entry name" value="CUNO2RDTASE"/>
</dbReference>
<evidence type="ECO:0000256" key="10">
    <source>
        <dbReference type="ARBA" id="ARBA00023008"/>
    </source>
</evidence>
<evidence type="ECO:0000256" key="13">
    <source>
        <dbReference type="SAM" id="MobiDB-lite"/>
    </source>
</evidence>
<dbReference type="KEGG" id="pmet:G4Y79_04815"/>
<evidence type="ECO:0000256" key="12">
    <source>
        <dbReference type="PIRSR" id="PIRSR601287-1"/>
    </source>
</evidence>
<evidence type="ECO:0000256" key="7">
    <source>
        <dbReference type="ARBA" id="ARBA00022723"/>
    </source>
</evidence>
<dbReference type="NCBIfam" id="TIGR02376">
    <property type="entry name" value="Cu_nitrite_red"/>
    <property type="match status" value="1"/>
</dbReference>
<feature type="binding site" description="type 1 copper site" evidence="12">
    <location>
        <position position="303"/>
    </location>
    <ligand>
        <name>Cu cation</name>
        <dbReference type="ChEBI" id="CHEBI:23378"/>
        <label>1</label>
    </ligand>
</feature>
<comment type="similarity">
    <text evidence="3">Belongs to the multicopper oxidase family.</text>
</comment>
<accession>A0A7S8EBH1</accession>
<sequence length="531" mass="56907">MNKNLSPNFVSAILAGFTILILVALPVRLEFVPSEVEAQDASTQADDVTVSQNETTVSQADDDTNASQAAFNVVEFTLRTQLGGDPAMAFVGVGGDIDGIVNPELVIGLGDVVQITVINGDPALHDLRIDEFGVYTGELIEDEQTATIEFVATQPGNFNYYCTVPGHRQVGMEGLLRVVGTVTAGDEDALDESLVDDGYGSGETAPDAETLTAEPTVDDAVSIVRNPTDLPAPLNNDDSPKHHVVEMTAVEVDGQIADGTTYHYMTFDGQVPGPMLRMTVGDTMELRLTNEMESLLPHSIDLHAVTGPGGGAEFTQTMAGEVSVFNFRALQPGLYIYHCATASIGHHISSGMYGMILVEPVGGLPPVDHEFYVMQGEIYTEQPFGTEGHLGFSHEKMLDEDAEYYVFNGAANALTLDEYALRAEVGDTVRIYFGVGGPNAISSFHVIGEIFDRVYDEGSLTSEPLTNVQTTLVPPGGTTVVEFTLDVPGRYILVDHALSRLERGLAGYLYAEGEENDTIFSSGNVPEQSGH</sequence>
<dbReference type="GO" id="GO:0050421">
    <property type="term" value="F:nitrite reductase (NO-forming) activity"/>
    <property type="evidence" value="ECO:0007669"/>
    <property type="project" value="UniProtKB-EC"/>
</dbReference>
<comment type="cofactor">
    <cofactor evidence="1 12">
        <name>Cu(+)</name>
        <dbReference type="ChEBI" id="CHEBI:49552"/>
    </cofactor>
</comment>
<feature type="region of interest" description="Disordered" evidence="13">
    <location>
        <begin position="42"/>
        <end position="61"/>
    </location>
</feature>
<evidence type="ECO:0000256" key="9">
    <source>
        <dbReference type="ARBA" id="ARBA00023002"/>
    </source>
</evidence>
<dbReference type="InterPro" id="IPR033138">
    <property type="entry name" value="Cu_oxidase_CS"/>
</dbReference>
<dbReference type="PANTHER" id="PTHR11709:SF394">
    <property type="entry name" value="FI03373P-RELATED"/>
    <property type="match status" value="1"/>
</dbReference>
<dbReference type="EMBL" id="CP062983">
    <property type="protein sequence ID" value="QPC83708.1"/>
    <property type="molecule type" value="Genomic_DNA"/>
</dbReference>
<dbReference type="GO" id="GO:0005507">
    <property type="term" value="F:copper ion binding"/>
    <property type="evidence" value="ECO:0007669"/>
    <property type="project" value="InterPro"/>
</dbReference>
<feature type="binding site" description="type 1 copper site" evidence="12">
    <location>
        <position position="347"/>
    </location>
    <ligand>
        <name>Cu cation</name>
        <dbReference type="ChEBI" id="CHEBI:23378"/>
        <label>1</label>
    </ligand>
</feature>
<dbReference type="Gene3D" id="2.60.40.420">
    <property type="entry name" value="Cupredoxins - blue copper proteins"/>
    <property type="match status" value="3"/>
</dbReference>
<comment type="catalytic activity">
    <reaction evidence="11">
        <text>nitric oxide + Fe(III)-[cytochrome c] + H2O = Fe(II)-[cytochrome c] + nitrite + 2 H(+)</text>
        <dbReference type="Rhea" id="RHEA:15233"/>
        <dbReference type="Rhea" id="RHEA-COMP:10350"/>
        <dbReference type="Rhea" id="RHEA-COMP:14399"/>
        <dbReference type="ChEBI" id="CHEBI:15377"/>
        <dbReference type="ChEBI" id="CHEBI:15378"/>
        <dbReference type="ChEBI" id="CHEBI:16301"/>
        <dbReference type="ChEBI" id="CHEBI:16480"/>
        <dbReference type="ChEBI" id="CHEBI:29033"/>
        <dbReference type="ChEBI" id="CHEBI:29034"/>
        <dbReference type="EC" id="1.7.2.1"/>
    </reaction>
</comment>